<dbReference type="Pfam" id="PF01355">
    <property type="entry name" value="HIPIP"/>
    <property type="match status" value="1"/>
</dbReference>
<comment type="subunit">
    <text evidence="7">Homodimer.</text>
</comment>
<dbReference type="OrthoDB" id="5298540at2"/>
<organism evidence="11 12">
    <name type="scientific">Paraburkholderia tropica</name>
    <dbReference type="NCBI Taxonomy" id="92647"/>
    <lineage>
        <taxon>Bacteria</taxon>
        <taxon>Pseudomonadati</taxon>
        <taxon>Pseudomonadota</taxon>
        <taxon>Betaproteobacteria</taxon>
        <taxon>Burkholderiales</taxon>
        <taxon>Burkholderiaceae</taxon>
        <taxon>Paraburkholderia</taxon>
    </lineage>
</organism>
<evidence type="ECO:0000313" key="13">
    <source>
        <dbReference type="Proteomes" id="UP000247515"/>
    </source>
</evidence>
<proteinExistence type="inferred from homology"/>
<reference evidence="10 13" key="2">
    <citation type="submission" date="2018-05" db="EMBL/GenBank/DDBJ databases">
        <title>Genomic Encyclopedia of Type Strains, Phase IV (KMG-V): Genome sequencing to study the core and pangenomes of soil and plant-associated prokaryotes.</title>
        <authorList>
            <person name="Whitman W."/>
        </authorList>
    </citation>
    <scope>NUCLEOTIDE SEQUENCE [LARGE SCALE GENOMIC DNA]</scope>
    <source>
        <strain evidence="10 13">SIr-6563</strain>
    </source>
</reference>
<dbReference type="PROSITE" id="PS51373">
    <property type="entry name" value="HIPIP"/>
    <property type="match status" value="1"/>
</dbReference>
<dbReference type="GeneID" id="61300923"/>
<dbReference type="GO" id="GO:0046872">
    <property type="term" value="F:metal ion binding"/>
    <property type="evidence" value="ECO:0007669"/>
    <property type="project" value="UniProtKB-KW"/>
</dbReference>
<evidence type="ECO:0000256" key="7">
    <source>
        <dbReference type="RuleBase" id="RU000620"/>
    </source>
</evidence>
<reference evidence="11 12" key="1">
    <citation type="submission" date="2016-10" db="EMBL/GenBank/DDBJ databases">
        <authorList>
            <person name="Varghese N."/>
            <person name="Submissions S."/>
        </authorList>
    </citation>
    <scope>NUCLEOTIDE SEQUENCE [LARGE SCALE GENOMIC DNA]</scope>
    <source>
        <strain evidence="11 12">LMG 22274</strain>
    </source>
</reference>
<dbReference type="PROSITE" id="PS51318">
    <property type="entry name" value="TAT"/>
    <property type="match status" value="1"/>
</dbReference>
<comment type="similarity">
    <text evidence="7">Belongs to the high-potential iron-sulfur protein (HiPIP) family.</text>
</comment>
<evidence type="ECO:0000256" key="5">
    <source>
        <dbReference type="ARBA" id="ARBA00023004"/>
    </source>
</evidence>
<dbReference type="SUPFAM" id="SSF57652">
    <property type="entry name" value="HIPIP (high potential iron protein)"/>
    <property type="match status" value="1"/>
</dbReference>
<evidence type="ECO:0000259" key="9">
    <source>
        <dbReference type="PROSITE" id="PS51373"/>
    </source>
</evidence>
<evidence type="ECO:0000256" key="3">
    <source>
        <dbReference type="ARBA" id="ARBA00022723"/>
    </source>
</evidence>
<protein>
    <recommendedName>
        <fullName evidence="7">High-potential iron-sulfur protein</fullName>
        <shortName evidence="7">HiPIP</shortName>
    </recommendedName>
</protein>
<evidence type="ECO:0000256" key="4">
    <source>
        <dbReference type="ARBA" id="ARBA00022982"/>
    </source>
</evidence>
<keyword evidence="6 7" id="KW-0411">Iron-sulfur</keyword>
<dbReference type="EMBL" id="FNZM01000005">
    <property type="protein sequence ID" value="SEJ52737.1"/>
    <property type="molecule type" value="Genomic_DNA"/>
</dbReference>
<dbReference type="GO" id="GO:0051539">
    <property type="term" value="F:4 iron, 4 sulfur cluster binding"/>
    <property type="evidence" value="ECO:0007669"/>
    <property type="project" value="UniProtKB-KW"/>
</dbReference>
<feature type="domain" description="High potential iron-sulfur proteins family profile" evidence="9">
    <location>
        <begin position="26"/>
        <end position="103"/>
    </location>
</feature>
<keyword evidence="1 7" id="KW-0813">Transport</keyword>
<dbReference type="InterPro" id="IPR006311">
    <property type="entry name" value="TAT_signal"/>
</dbReference>
<dbReference type="AlphaFoldDB" id="A0A1A5X7I2"/>
<comment type="function">
    <text evidence="7">Specific class of high-redox-potential 4Fe-4S ferredoxins. Functions in anaerobic electron transport in most purple and in some other photosynthetic bacteria and in at least one genus (Paracoccus) of halophilic, denitrifying bacteria.</text>
</comment>
<feature type="signal peptide" evidence="8">
    <location>
        <begin position="1"/>
        <end position="27"/>
    </location>
</feature>
<evidence type="ECO:0000313" key="12">
    <source>
        <dbReference type="Proteomes" id="UP000183529"/>
    </source>
</evidence>
<feature type="chain" id="PRO_5015053550" description="High-potential iron-sulfur protein" evidence="8">
    <location>
        <begin position="28"/>
        <end position="103"/>
    </location>
</feature>
<keyword evidence="13" id="KW-1185">Reference proteome</keyword>
<evidence type="ECO:0000256" key="8">
    <source>
        <dbReference type="SAM" id="SignalP"/>
    </source>
</evidence>
<evidence type="ECO:0000256" key="1">
    <source>
        <dbReference type="ARBA" id="ARBA00022448"/>
    </source>
</evidence>
<evidence type="ECO:0000313" key="10">
    <source>
        <dbReference type="EMBL" id="PXX20350.1"/>
    </source>
</evidence>
<evidence type="ECO:0000256" key="6">
    <source>
        <dbReference type="ARBA" id="ARBA00023014"/>
    </source>
</evidence>
<dbReference type="Proteomes" id="UP000183529">
    <property type="component" value="Unassembled WGS sequence"/>
</dbReference>
<dbReference type="RefSeq" id="WP_065061941.1">
    <property type="nucleotide sequence ID" value="NZ_CADFGN010000002.1"/>
</dbReference>
<keyword evidence="5 7" id="KW-0408">Iron</keyword>
<evidence type="ECO:0000256" key="2">
    <source>
        <dbReference type="ARBA" id="ARBA00022485"/>
    </source>
</evidence>
<keyword evidence="3 7" id="KW-0479">Metal-binding</keyword>
<dbReference type="GO" id="GO:0019646">
    <property type="term" value="P:aerobic electron transport chain"/>
    <property type="evidence" value="ECO:0007669"/>
    <property type="project" value="InterPro"/>
</dbReference>
<keyword evidence="2 7" id="KW-0004">4Fe-4S</keyword>
<dbReference type="EMBL" id="QJJV01000001">
    <property type="protein sequence ID" value="PXX20350.1"/>
    <property type="molecule type" value="Genomic_DNA"/>
</dbReference>
<name>A0A1A5X7I2_9BURK</name>
<accession>A0A1A5X7I2</accession>
<dbReference type="InterPro" id="IPR000170">
    <property type="entry name" value="High_potential_FeS_prot"/>
</dbReference>
<keyword evidence="4 7" id="KW-0249">Electron transport</keyword>
<keyword evidence="8" id="KW-0732">Signal</keyword>
<sequence>MKSSRRSFLITSLGVATTVALSRQAFADAPKASEADPTSQALGYKLDAAKVDKAKYAKYAAGQDCSNCTFYQGKATDAFAPCPMFGGKQVAGKGWCSAYNKKA</sequence>
<dbReference type="GO" id="GO:0009055">
    <property type="term" value="F:electron transfer activity"/>
    <property type="evidence" value="ECO:0007669"/>
    <property type="project" value="InterPro"/>
</dbReference>
<evidence type="ECO:0000313" key="11">
    <source>
        <dbReference type="EMBL" id="SEJ52737.1"/>
    </source>
</evidence>
<gene>
    <name evidence="10" type="ORF">C7400_10176</name>
    <name evidence="11" type="ORF">SAMN05216550_105339</name>
</gene>
<dbReference type="InterPro" id="IPR036369">
    <property type="entry name" value="HIPIP_sf"/>
</dbReference>
<dbReference type="Proteomes" id="UP000247515">
    <property type="component" value="Unassembled WGS sequence"/>
</dbReference>
<comment type="caution">
    <text evidence="11">The sequence shown here is derived from an EMBL/GenBank/DDBJ whole genome shotgun (WGS) entry which is preliminary data.</text>
</comment>
<dbReference type="Gene3D" id="4.10.490.10">
    <property type="entry name" value="High potential iron-sulphur protein"/>
    <property type="match status" value="1"/>
</dbReference>